<evidence type="ECO:0000259" key="3">
    <source>
        <dbReference type="Pfam" id="PF22725"/>
    </source>
</evidence>
<sequence length="376" mass="40359">MPGTSKVRVALVGGGTIAPLHAKYLLASPSCELVAIIDPFPPGKTLADSLKVAHYHNVVDLVSSPSTKLPAVELYIICVPSALHVQVATEILKTAKPKAILVEKPFATESASGEQLLALANAQGCKVAVGHHRRFHAAIGAAKQVILSGKLGRLIAISGVWTCKKNEGYFTAAQWRGSRAAGGGPVWTNFVHDIDVMHYLVGSRVTRVWVTSTLTQRQHAGVSDGDQVEEGAAMMFRFANGVVGTFVISDNVSSPYGWESATGDNPLYSQAETAVDCYRIFGSQGTITVPDGNLWTYRQEEADHRNLEIGWNIPMSHETLETMDLIPFQQQTEHLARLVAGKEEPVCSGEDGLAAVKVCEAVVGALKRNDGQPIEI</sequence>
<dbReference type="GO" id="GO:0000166">
    <property type="term" value="F:nucleotide binding"/>
    <property type="evidence" value="ECO:0007669"/>
    <property type="project" value="InterPro"/>
</dbReference>
<protein>
    <recommendedName>
        <fullName evidence="6">Gfo/Idh/MocA-like oxidoreductase N-terminal domain-containing protein</fullName>
    </recommendedName>
</protein>
<feature type="domain" description="GFO/IDH/MocA-like oxidoreductase" evidence="3">
    <location>
        <begin position="141"/>
        <end position="287"/>
    </location>
</feature>
<dbReference type="InterPro" id="IPR051450">
    <property type="entry name" value="Gfo/Idh/MocA_Oxidoreductases"/>
</dbReference>
<evidence type="ECO:0000259" key="2">
    <source>
        <dbReference type="Pfam" id="PF01408"/>
    </source>
</evidence>
<accession>A0A0D2HHS9</accession>
<dbReference type="Gene3D" id="3.40.50.720">
    <property type="entry name" value="NAD(P)-binding Rossmann-like Domain"/>
    <property type="match status" value="1"/>
</dbReference>
<proteinExistence type="inferred from homology"/>
<comment type="similarity">
    <text evidence="1">Belongs to the Gfo/Idh/MocA family.</text>
</comment>
<dbReference type="Pfam" id="PF01408">
    <property type="entry name" value="GFO_IDH_MocA"/>
    <property type="match status" value="1"/>
</dbReference>
<dbReference type="InterPro" id="IPR036291">
    <property type="entry name" value="NAD(P)-bd_dom_sf"/>
</dbReference>
<name>A0A0D2HHS9_CLAB1</name>
<dbReference type="InterPro" id="IPR000683">
    <property type="entry name" value="Gfo/Idh/MocA-like_OxRdtase_N"/>
</dbReference>
<dbReference type="InterPro" id="IPR055170">
    <property type="entry name" value="GFO_IDH_MocA-like_dom"/>
</dbReference>
<evidence type="ECO:0008006" key="6">
    <source>
        <dbReference type="Google" id="ProtNLM"/>
    </source>
</evidence>
<gene>
    <name evidence="4" type="ORF">Z519_06672</name>
</gene>
<feature type="domain" description="Gfo/Idh/MocA-like oxidoreductase N-terminal" evidence="2">
    <location>
        <begin position="7"/>
        <end position="131"/>
    </location>
</feature>
<dbReference type="VEuPathDB" id="FungiDB:Z519_06672"/>
<evidence type="ECO:0000256" key="1">
    <source>
        <dbReference type="ARBA" id="ARBA00010928"/>
    </source>
</evidence>
<dbReference type="Gene3D" id="3.30.360.10">
    <property type="entry name" value="Dihydrodipicolinate Reductase, domain 2"/>
    <property type="match status" value="1"/>
</dbReference>
<dbReference type="SUPFAM" id="SSF55347">
    <property type="entry name" value="Glyceraldehyde-3-phosphate dehydrogenase-like, C-terminal domain"/>
    <property type="match status" value="1"/>
</dbReference>
<dbReference type="HOGENOM" id="CLU_023194_1_1_1"/>
<organism evidence="4 5">
    <name type="scientific">Cladophialophora bantiana (strain ATCC 10958 / CBS 173.52 / CDC B-1940 / NIH 8579)</name>
    <name type="common">Xylohypha bantiana</name>
    <dbReference type="NCBI Taxonomy" id="1442370"/>
    <lineage>
        <taxon>Eukaryota</taxon>
        <taxon>Fungi</taxon>
        <taxon>Dikarya</taxon>
        <taxon>Ascomycota</taxon>
        <taxon>Pezizomycotina</taxon>
        <taxon>Eurotiomycetes</taxon>
        <taxon>Chaetothyriomycetidae</taxon>
        <taxon>Chaetothyriales</taxon>
        <taxon>Herpotrichiellaceae</taxon>
        <taxon>Cladophialophora</taxon>
    </lineage>
</organism>
<dbReference type="EMBL" id="KN846988">
    <property type="protein sequence ID" value="KIW92823.1"/>
    <property type="molecule type" value="Genomic_DNA"/>
</dbReference>
<dbReference type="PANTHER" id="PTHR43377:SF1">
    <property type="entry name" value="BILIVERDIN REDUCTASE A"/>
    <property type="match status" value="1"/>
</dbReference>
<evidence type="ECO:0000313" key="5">
    <source>
        <dbReference type="Proteomes" id="UP000053789"/>
    </source>
</evidence>
<dbReference type="PANTHER" id="PTHR43377">
    <property type="entry name" value="BILIVERDIN REDUCTASE A"/>
    <property type="match status" value="1"/>
</dbReference>
<dbReference type="SUPFAM" id="SSF51735">
    <property type="entry name" value="NAD(P)-binding Rossmann-fold domains"/>
    <property type="match status" value="1"/>
</dbReference>
<dbReference type="RefSeq" id="XP_016619492.1">
    <property type="nucleotide sequence ID" value="XM_016764410.1"/>
</dbReference>
<dbReference type="GeneID" id="27699600"/>
<dbReference type="AlphaFoldDB" id="A0A0D2HHS9"/>
<dbReference type="Proteomes" id="UP000053789">
    <property type="component" value="Unassembled WGS sequence"/>
</dbReference>
<evidence type="ECO:0000313" key="4">
    <source>
        <dbReference type="EMBL" id="KIW92823.1"/>
    </source>
</evidence>
<dbReference type="Pfam" id="PF22725">
    <property type="entry name" value="GFO_IDH_MocA_C3"/>
    <property type="match status" value="1"/>
</dbReference>
<dbReference type="OrthoDB" id="64915at2759"/>
<reference evidence="4" key="1">
    <citation type="submission" date="2015-01" db="EMBL/GenBank/DDBJ databases">
        <title>The Genome Sequence of Cladophialophora bantiana CBS 173.52.</title>
        <authorList>
            <consortium name="The Broad Institute Genomics Platform"/>
            <person name="Cuomo C."/>
            <person name="de Hoog S."/>
            <person name="Gorbushina A."/>
            <person name="Stielow B."/>
            <person name="Teixiera M."/>
            <person name="Abouelleil A."/>
            <person name="Chapman S.B."/>
            <person name="Priest M."/>
            <person name="Young S.K."/>
            <person name="Wortman J."/>
            <person name="Nusbaum C."/>
            <person name="Birren B."/>
        </authorList>
    </citation>
    <scope>NUCLEOTIDE SEQUENCE [LARGE SCALE GENOMIC DNA]</scope>
    <source>
        <strain evidence="4">CBS 173.52</strain>
    </source>
</reference>
<keyword evidence="5" id="KW-1185">Reference proteome</keyword>